<gene>
    <name evidence="1" type="ORF">SAMN04488023_13120</name>
</gene>
<dbReference type="AlphaFoldDB" id="A0A1H9UHV9"/>
<dbReference type="STRING" id="390241.SAMN04488023_13120"/>
<sequence>MKPVFYSSKDEIRNRILKNAEDFWNIKDSNDFDPLVKLIIEALSNELFNVSNDVKNLENRIFDKISRILAPGHLTSALPAHAIVQARPIEKEEVLSPFTQFYFKKNIQLQDEDKGRNKKVDVFFSPLHHVKLKKMAISYIATGNTIQKIEQLSKVQHFAANPGAGLPKNTLYIGLTGLGNWMDLNRLNFFFDWKNYAVPENAYDLLSLSKWEFQGNPVPVYTDRFMDEPQSGIPQAVFQHKQLLHLIKADVLQFYNNRFLTLGDLNDFNVDKPERWPEEFNSAFQQASLHQLGEVTWLKVVFPAAITPDMLNELHIAVNAFPVVNKKLSQIKHRLKTMNNVIPVKTEDMEQMLAVESLRDNRGKRYNEIPYTNENEKGDGSFSVRYGGTERFDTRNAKELMDYLFELLRDEKASFSAYGPDFLSTVLRSLEQNIALIEQKSRSALKSVKDLPSYIILKPLDDADIVFLDIWVTQAEDANKINAGNRLAVYDYQKLSADSIFLLSPTLGGRTKLNATNSVQAYKYGLTTADRVITKADVINFCKYELGDKVLHITLAKGLVMDGKPNAGFVRTTDIIIEPAPNTKLSQQEWEELLALTVSKLRLRSTMNIHYRMMLKSSINSPLS</sequence>
<organism evidence="1 2">
    <name type="scientific">Pedobacter rhizosphaerae</name>
    <dbReference type="NCBI Taxonomy" id="390241"/>
    <lineage>
        <taxon>Bacteria</taxon>
        <taxon>Pseudomonadati</taxon>
        <taxon>Bacteroidota</taxon>
        <taxon>Sphingobacteriia</taxon>
        <taxon>Sphingobacteriales</taxon>
        <taxon>Sphingobacteriaceae</taxon>
        <taxon>Pedobacter</taxon>
    </lineage>
</organism>
<dbReference type="OrthoDB" id="1090083at2"/>
<keyword evidence="2" id="KW-1185">Reference proteome</keyword>
<dbReference type="InterPro" id="IPR010272">
    <property type="entry name" value="T6SS_TssF"/>
</dbReference>
<dbReference type="RefSeq" id="WP_090887329.1">
    <property type="nucleotide sequence ID" value="NZ_FOGG01000031.1"/>
</dbReference>
<proteinExistence type="predicted"/>
<protein>
    <submittedName>
        <fullName evidence="1">Uncharacterized protein</fullName>
    </submittedName>
</protein>
<accession>A0A1H9UHV9</accession>
<dbReference type="EMBL" id="FOGG01000031">
    <property type="protein sequence ID" value="SES09045.1"/>
    <property type="molecule type" value="Genomic_DNA"/>
</dbReference>
<evidence type="ECO:0000313" key="2">
    <source>
        <dbReference type="Proteomes" id="UP000199572"/>
    </source>
</evidence>
<name>A0A1H9UHV9_9SPHI</name>
<reference evidence="1 2" key="1">
    <citation type="submission" date="2016-10" db="EMBL/GenBank/DDBJ databases">
        <authorList>
            <person name="de Groot N.N."/>
        </authorList>
    </citation>
    <scope>NUCLEOTIDE SEQUENCE [LARGE SCALE GENOMIC DNA]</scope>
    <source>
        <strain evidence="1 2">DSM 18610</strain>
    </source>
</reference>
<dbReference type="Pfam" id="PF05947">
    <property type="entry name" value="T6SS_TssF"/>
    <property type="match status" value="1"/>
</dbReference>
<evidence type="ECO:0000313" key="1">
    <source>
        <dbReference type="EMBL" id="SES09045.1"/>
    </source>
</evidence>
<dbReference type="Proteomes" id="UP000199572">
    <property type="component" value="Unassembled WGS sequence"/>
</dbReference>